<dbReference type="STRING" id="706587.Desti_3522"/>
<dbReference type="HOGENOM" id="CLU_467509_0_0_7"/>
<dbReference type="EMBL" id="CP003360">
    <property type="protein sequence ID" value="AFM26172.1"/>
    <property type="molecule type" value="Genomic_DNA"/>
</dbReference>
<dbReference type="AlphaFoldDB" id="I4C9D1"/>
<evidence type="ECO:0000256" key="1">
    <source>
        <dbReference type="SAM" id="SignalP"/>
    </source>
</evidence>
<protein>
    <recommendedName>
        <fullName evidence="4">Porin</fullName>
    </recommendedName>
</protein>
<accession>I4C9D1</accession>
<feature type="signal peptide" evidence="1">
    <location>
        <begin position="1"/>
        <end position="28"/>
    </location>
</feature>
<reference evidence="3" key="1">
    <citation type="submission" date="2012-06" db="EMBL/GenBank/DDBJ databases">
        <title>Complete sequence of chromosome of Desulfomonile tiedjei DSM 6799.</title>
        <authorList>
            <person name="Lucas S."/>
            <person name="Copeland A."/>
            <person name="Lapidus A."/>
            <person name="Glavina del Rio T."/>
            <person name="Dalin E."/>
            <person name="Tice H."/>
            <person name="Bruce D."/>
            <person name="Goodwin L."/>
            <person name="Pitluck S."/>
            <person name="Peters L."/>
            <person name="Ovchinnikova G."/>
            <person name="Zeytun A."/>
            <person name="Lu M."/>
            <person name="Kyrpides N."/>
            <person name="Mavromatis K."/>
            <person name="Ivanova N."/>
            <person name="Brettin T."/>
            <person name="Detter J.C."/>
            <person name="Han C."/>
            <person name="Larimer F."/>
            <person name="Land M."/>
            <person name="Hauser L."/>
            <person name="Markowitz V."/>
            <person name="Cheng J.-F."/>
            <person name="Hugenholtz P."/>
            <person name="Woyke T."/>
            <person name="Wu D."/>
            <person name="Spring S."/>
            <person name="Schroeder M."/>
            <person name="Brambilla E."/>
            <person name="Klenk H.-P."/>
            <person name="Eisen J.A."/>
        </authorList>
    </citation>
    <scope>NUCLEOTIDE SEQUENCE [LARGE SCALE GENOMIC DNA]</scope>
    <source>
        <strain evidence="3">ATCC 49306 / DSM 6799 / DCB-1</strain>
    </source>
</reference>
<evidence type="ECO:0000313" key="3">
    <source>
        <dbReference type="Proteomes" id="UP000006055"/>
    </source>
</evidence>
<dbReference type="OrthoDB" id="5414714at2"/>
<evidence type="ECO:0000313" key="2">
    <source>
        <dbReference type="EMBL" id="AFM26172.1"/>
    </source>
</evidence>
<gene>
    <name evidence="2" type="ordered locus">Desti_3522</name>
</gene>
<organism evidence="2 3">
    <name type="scientific">Desulfomonile tiedjei (strain ATCC 49306 / DSM 6799 / DCB-1)</name>
    <dbReference type="NCBI Taxonomy" id="706587"/>
    <lineage>
        <taxon>Bacteria</taxon>
        <taxon>Pseudomonadati</taxon>
        <taxon>Thermodesulfobacteriota</taxon>
        <taxon>Desulfomonilia</taxon>
        <taxon>Desulfomonilales</taxon>
        <taxon>Desulfomonilaceae</taxon>
        <taxon>Desulfomonile</taxon>
    </lineage>
</organism>
<dbReference type="RefSeq" id="WP_014811304.1">
    <property type="nucleotide sequence ID" value="NC_018025.1"/>
</dbReference>
<keyword evidence="1" id="KW-0732">Signal</keyword>
<evidence type="ECO:0008006" key="4">
    <source>
        <dbReference type="Google" id="ProtNLM"/>
    </source>
</evidence>
<name>I4C9D1_DESTA</name>
<proteinExistence type="predicted"/>
<dbReference type="Proteomes" id="UP000006055">
    <property type="component" value="Chromosome"/>
</dbReference>
<feature type="chain" id="PRO_5003687634" description="Porin" evidence="1">
    <location>
        <begin position="29"/>
        <end position="580"/>
    </location>
</feature>
<keyword evidence="3" id="KW-1185">Reference proteome</keyword>
<dbReference type="KEGG" id="dti:Desti_3522"/>
<sequence>MRSIIVRRCFMGTLLALLLASIPCSVGAWEMDLHAHMLWHYEWYAQTSSKGFFGPYNVDNGGGTRVGNFNFWNGGQFDTNISTSAKAGWSYFEVEFEPTFQLNPAMRLNAKYRLASYGEPVSEDYLTQNSPGINTAMSDGQWTLFWATVQTPWGQFVLGKRPWAFGLGVQYDGGDLGSSSATTESMLINVPFGPLDFGLAYYPFRFAGTSSIQLIADELGDPYNLPEYLRASGAVVPGQYYSRADGGGTFSKDVLGFVRYMNGPLHMGILGTYGSYHIGPEALIDDPNDPLVTRLVPQDSEIVHGSVFAKYFNGRFFINGEAAWVYWTDRWHADPNQAVGFPNPRYIEQWRYAMEWGWLMGPAKLTLLQFWSPGPDRRNGTLIDKQPAVFVRHPNYDRTLGNHVLFKPYSWLIARDYGAGLNAYSLSGWGYMRDAFVLAGRLDYAVAANLNVCLSYVRAERTSNGYSWGCIGPNAGLGAFPGTPDGNIDLNLNRYPASPNIPDGSLGWEIMGRIDWALLEQWLFTVNVAYWQPGEWFSYACIDRSVPGWETGTPANFFGTRPTKKIDPVIGGEFLLRFDF</sequence>